<feature type="transmembrane region" description="Helical" evidence="1">
    <location>
        <begin position="20"/>
        <end position="43"/>
    </location>
</feature>
<proteinExistence type="predicted"/>
<dbReference type="PANTHER" id="PTHR43081">
    <property type="entry name" value="ADENYLATE CYCLASE, TERMINAL-DIFFERENTIATION SPECIFIC-RELATED"/>
    <property type="match status" value="1"/>
</dbReference>
<dbReference type="CDD" id="cd06225">
    <property type="entry name" value="HAMP"/>
    <property type="match status" value="1"/>
</dbReference>
<dbReference type="Pfam" id="PF00672">
    <property type="entry name" value="HAMP"/>
    <property type="match status" value="1"/>
</dbReference>
<comment type="caution">
    <text evidence="4">The sequence shown here is derived from an EMBL/GenBank/DDBJ whole genome shotgun (WGS) entry which is preliminary data.</text>
</comment>
<dbReference type="AlphaFoldDB" id="A0A1Y5HV72"/>
<dbReference type="Gene3D" id="3.30.70.1230">
    <property type="entry name" value="Nucleotide cyclase"/>
    <property type="match status" value="1"/>
</dbReference>
<feature type="domain" description="HAMP" evidence="3">
    <location>
        <begin position="206"/>
        <end position="258"/>
    </location>
</feature>
<sequence length="495" mass="54281">MKKPTSSDHSFSLSNIRFPLFWQMLLAMTLVLCLSTGALWGYLQLNFSDLMQRQTDTFANTITQQAANSAAEMLMADDYMALSAMLANLVRTSDNILSISVQDDANNTVALALGAVLEQPLKQSLGPILGPILKMPLIQEDQAASISSSSDYQADIIFHKVKAGSIQLSLDNSAISESLKKTLRALGIILLGIVLLAIGSSILIAKKLTQSLKQLQTTTQQVAKGNLYPTLPNVKNNEVGDLVKSFEHMLQGLRDKQSIEHKFSSFISKDIAKDILSDLNQDKKPLKSVTGSVLFVDIVGFTQLSENQSPAKIADILNQYYSLLHQVSKIYWGSVDNYIGDGAMLTFGVHVDDPKHTINAICAAQLFIRLSKALNQQRIENDLPALGFRLGLHCGEMLAGAIGDQERMQFTISGDSVNVAARLCDLASPNKLMISESVYHHPACHSLLITEPSENFSVKGKAQPINCVNVTGLAPRFNRLLMQQENELKVMQEYV</sequence>
<evidence type="ECO:0000313" key="5">
    <source>
        <dbReference type="Proteomes" id="UP000227088"/>
    </source>
</evidence>
<accession>A0A1Y5HV72</accession>
<dbReference type="GO" id="GO:0004016">
    <property type="term" value="F:adenylate cyclase activity"/>
    <property type="evidence" value="ECO:0007669"/>
    <property type="project" value="UniProtKB-ARBA"/>
</dbReference>
<dbReference type="PROSITE" id="PS50125">
    <property type="entry name" value="GUANYLATE_CYCLASE_2"/>
    <property type="match status" value="1"/>
</dbReference>
<dbReference type="InterPro" id="IPR050697">
    <property type="entry name" value="Adenylyl/Guanylyl_Cyclase_3/4"/>
</dbReference>
<evidence type="ECO:0000259" key="3">
    <source>
        <dbReference type="PROSITE" id="PS50885"/>
    </source>
</evidence>
<dbReference type="Proteomes" id="UP000227088">
    <property type="component" value="Unassembled WGS sequence"/>
</dbReference>
<dbReference type="GO" id="GO:0016020">
    <property type="term" value="C:membrane"/>
    <property type="evidence" value="ECO:0007669"/>
    <property type="project" value="InterPro"/>
</dbReference>
<evidence type="ECO:0008006" key="6">
    <source>
        <dbReference type="Google" id="ProtNLM"/>
    </source>
</evidence>
<name>A0A1Y5HV72_OLEAN</name>
<organism evidence="4 5">
    <name type="scientific">Oleispira antarctica</name>
    <dbReference type="NCBI Taxonomy" id="188908"/>
    <lineage>
        <taxon>Bacteria</taxon>
        <taxon>Pseudomonadati</taxon>
        <taxon>Pseudomonadota</taxon>
        <taxon>Gammaproteobacteria</taxon>
        <taxon>Oceanospirillales</taxon>
        <taxon>Oceanospirillaceae</taxon>
        <taxon>Oleispira</taxon>
    </lineage>
</organism>
<dbReference type="SUPFAM" id="SSF55073">
    <property type="entry name" value="Nucleotide cyclase"/>
    <property type="match status" value="1"/>
</dbReference>
<evidence type="ECO:0000313" key="4">
    <source>
        <dbReference type="EMBL" id="OUS41206.1"/>
    </source>
</evidence>
<dbReference type="GO" id="GO:0009190">
    <property type="term" value="P:cyclic nucleotide biosynthetic process"/>
    <property type="evidence" value="ECO:0007669"/>
    <property type="project" value="InterPro"/>
</dbReference>
<evidence type="ECO:0000256" key="1">
    <source>
        <dbReference type="SAM" id="Phobius"/>
    </source>
</evidence>
<gene>
    <name evidence="4" type="ORF">A9R00_02130</name>
</gene>
<dbReference type="Gene3D" id="6.10.340.10">
    <property type="match status" value="1"/>
</dbReference>
<feature type="domain" description="Guanylate cyclase" evidence="2">
    <location>
        <begin position="292"/>
        <end position="424"/>
    </location>
</feature>
<dbReference type="PANTHER" id="PTHR43081:SF1">
    <property type="entry name" value="ADENYLATE CYCLASE, TERMINAL-DIFFERENTIATION SPECIFIC"/>
    <property type="match status" value="1"/>
</dbReference>
<dbReference type="EMBL" id="MABE01000125">
    <property type="protein sequence ID" value="OUS41206.1"/>
    <property type="molecule type" value="Genomic_DNA"/>
</dbReference>
<dbReference type="CDD" id="cd07302">
    <property type="entry name" value="CHD"/>
    <property type="match status" value="1"/>
</dbReference>
<dbReference type="InterPro" id="IPR001054">
    <property type="entry name" value="A/G_cyclase"/>
</dbReference>
<dbReference type="InterPro" id="IPR003660">
    <property type="entry name" value="HAMP_dom"/>
</dbReference>
<keyword evidence="1" id="KW-0812">Transmembrane</keyword>
<dbReference type="InterPro" id="IPR029787">
    <property type="entry name" value="Nucleotide_cyclase"/>
</dbReference>
<keyword evidence="1" id="KW-0472">Membrane</keyword>
<dbReference type="SMART" id="SM00304">
    <property type="entry name" value="HAMP"/>
    <property type="match status" value="1"/>
</dbReference>
<evidence type="ECO:0000259" key="2">
    <source>
        <dbReference type="PROSITE" id="PS50125"/>
    </source>
</evidence>
<dbReference type="Pfam" id="PF00211">
    <property type="entry name" value="Guanylate_cyc"/>
    <property type="match status" value="1"/>
</dbReference>
<keyword evidence="1" id="KW-1133">Transmembrane helix</keyword>
<protein>
    <recommendedName>
        <fullName evidence="6">Guanylate cyclase domain-containing protein</fullName>
    </recommendedName>
</protein>
<dbReference type="PROSITE" id="PS50885">
    <property type="entry name" value="HAMP"/>
    <property type="match status" value="1"/>
</dbReference>
<feature type="transmembrane region" description="Helical" evidence="1">
    <location>
        <begin position="185"/>
        <end position="205"/>
    </location>
</feature>
<reference evidence="5" key="1">
    <citation type="journal article" date="2017" name="Proc. Natl. Acad. Sci. U.S.A.">
        <title>Simulation of Deepwater Horizon oil plume reveals substrate specialization within a complex community of hydrocarbon degraders.</title>
        <authorList>
            <person name="Hu P."/>
            <person name="Dubinsky E.A."/>
            <person name="Probst A.J."/>
            <person name="Wang J."/>
            <person name="Sieber C.M.K."/>
            <person name="Tom L.M."/>
            <person name="Gardinali P."/>
            <person name="Banfield J.F."/>
            <person name="Atlas R.M."/>
            <person name="Andersen G.L."/>
        </authorList>
    </citation>
    <scope>NUCLEOTIDE SEQUENCE [LARGE SCALE GENOMIC DNA]</scope>
</reference>
<dbReference type="SUPFAM" id="SSF158472">
    <property type="entry name" value="HAMP domain-like"/>
    <property type="match status" value="1"/>
</dbReference>
<dbReference type="GO" id="GO:0035556">
    <property type="term" value="P:intracellular signal transduction"/>
    <property type="evidence" value="ECO:0007669"/>
    <property type="project" value="InterPro"/>
</dbReference>
<dbReference type="SMART" id="SM00044">
    <property type="entry name" value="CYCc"/>
    <property type="match status" value="1"/>
</dbReference>